<dbReference type="InterPro" id="IPR001845">
    <property type="entry name" value="HTH_ArsR_DNA-bd_dom"/>
</dbReference>
<gene>
    <name evidence="5" type="ORF">COV87_03335</name>
</gene>
<dbReference type="GO" id="GO:0003700">
    <property type="term" value="F:DNA-binding transcription factor activity"/>
    <property type="evidence" value="ECO:0007669"/>
    <property type="project" value="InterPro"/>
</dbReference>
<dbReference type="SUPFAM" id="SSF46785">
    <property type="entry name" value="Winged helix' DNA-binding domain"/>
    <property type="match status" value="1"/>
</dbReference>
<sequence length="95" mass="10599">MNTCCTSKIVLKFLKAAGDSHRQKILALLKVHKCLNASEIVKRIKLSQPTISHHLSLLTDSGILIHEKKGKEVYYSLNSKTISSCCLGFMNDLLK</sequence>
<dbReference type="AlphaFoldDB" id="A0A2H0KJM3"/>
<dbReference type="InterPro" id="IPR051081">
    <property type="entry name" value="HTH_MetalResp_TranReg"/>
</dbReference>
<name>A0A2H0KJM3_9BACT</name>
<evidence type="ECO:0000313" key="6">
    <source>
        <dbReference type="Proteomes" id="UP000229497"/>
    </source>
</evidence>
<accession>A0A2H0KJM3</accession>
<dbReference type="InterPro" id="IPR011991">
    <property type="entry name" value="ArsR-like_HTH"/>
</dbReference>
<evidence type="ECO:0000256" key="1">
    <source>
        <dbReference type="ARBA" id="ARBA00023015"/>
    </source>
</evidence>
<dbReference type="GO" id="GO:0003677">
    <property type="term" value="F:DNA binding"/>
    <property type="evidence" value="ECO:0007669"/>
    <property type="project" value="UniProtKB-KW"/>
</dbReference>
<dbReference type="Gene3D" id="1.10.10.10">
    <property type="entry name" value="Winged helix-like DNA-binding domain superfamily/Winged helix DNA-binding domain"/>
    <property type="match status" value="1"/>
</dbReference>
<comment type="caution">
    <text evidence="5">The sequence shown here is derived from an EMBL/GenBank/DDBJ whole genome shotgun (WGS) entry which is preliminary data.</text>
</comment>
<evidence type="ECO:0000256" key="2">
    <source>
        <dbReference type="ARBA" id="ARBA00023125"/>
    </source>
</evidence>
<keyword evidence="1" id="KW-0805">Transcription regulation</keyword>
<dbReference type="CDD" id="cd00090">
    <property type="entry name" value="HTH_ARSR"/>
    <property type="match status" value="1"/>
</dbReference>
<dbReference type="SMART" id="SM00418">
    <property type="entry name" value="HTH_ARSR"/>
    <property type="match status" value="1"/>
</dbReference>
<dbReference type="EMBL" id="PCVK01000094">
    <property type="protein sequence ID" value="PIQ71458.1"/>
    <property type="molecule type" value="Genomic_DNA"/>
</dbReference>
<protein>
    <submittedName>
        <fullName evidence="5">Transcriptional regulator</fullName>
    </submittedName>
</protein>
<feature type="domain" description="HTH arsR-type" evidence="4">
    <location>
        <begin position="1"/>
        <end position="95"/>
    </location>
</feature>
<dbReference type="InterPro" id="IPR036388">
    <property type="entry name" value="WH-like_DNA-bd_sf"/>
</dbReference>
<dbReference type="NCBIfam" id="NF033788">
    <property type="entry name" value="HTH_metalloreg"/>
    <property type="match status" value="1"/>
</dbReference>
<keyword evidence="2" id="KW-0238">DNA-binding</keyword>
<evidence type="ECO:0000256" key="3">
    <source>
        <dbReference type="ARBA" id="ARBA00023163"/>
    </source>
</evidence>
<evidence type="ECO:0000313" key="5">
    <source>
        <dbReference type="EMBL" id="PIQ71458.1"/>
    </source>
</evidence>
<reference evidence="5 6" key="1">
    <citation type="submission" date="2017-09" db="EMBL/GenBank/DDBJ databases">
        <title>Depth-based differentiation of microbial function through sediment-hosted aquifers and enrichment of novel symbionts in the deep terrestrial subsurface.</title>
        <authorList>
            <person name="Probst A.J."/>
            <person name="Ladd B."/>
            <person name="Jarett J.K."/>
            <person name="Geller-Mcgrath D.E."/>
            <person name="Sieber C.M."/>
            <person name="Emerson J.B."/>
            <person name="Anantharaman K."/>
            <person name="Thomas B.C."/>
            <person name="Malmstrom R."/>
            <person name="Stieglmeier M."/>
            <person name="Klingl A."/>
            <person name="Woyke T."/>
            <person name="Ryan C.M."/>
            <person name="Banfield J.F."/>
        </authorList>
    </citation>
    <scope>NUCLEOTIDE SEQUENCE [LARGE SCALE GENOMIC DNA]</scope>
    <source>
        <strain evidence="5">CG11_big_fil_rev_8_21_14_0_20_37_16</strain>
    </source>
</reference>
<dbReference type="InterPro" id="IPR036390">
    <property type="entry name" value="WH_DNA-bd_sf"/>
</dbReference>
<dbReference type="PANTHER" id="PTHR33154:SF33">
    <property type="entry name" value="TRANSCRIPTIONAL REPRESSOR SDPR"/>
    <property type="match status" value="1"/>
</dbReference>
<dbReference type="PROSITE" id="PS50987">
    <property type="entry name" value="HTH_ARSR_2"/>
    <property type="match status" value="1"/>
</dbReference>
<keyword evidence="3" id="KW-0804">Transcription</keyword>
<proteinExistence type="predicted"/>
<organism evidence="5 6">
    <name type="scientific">Candidatus Roizmanbacteria bacterium CG11_big_fil_rev_8_21_14_0_20_37_16</name>
    <dbReference type="NCBI Taxonomy" id="1974857"/>
    <lineage>
        <taxon>Bacteria</taxon>
        <taxon>Candidatus Roizmaniibacteriota</taxon>
    </lineage>
</organism>
<evidence type="ECO:0000259" key="4">
    <source>
        <dbReference type="PROSITE" id="PS50987"/>
    </source>
</evidence>
<dbReference type="PRINTS" id="PR00778">
    <property type="entry name" value="HTHARSR"/>
</dbReference>
<dbReference type="PANTHER" id="PTHR33154">
    <property type="entry name" value="TRANSCRIPTIONAL REGULATOR, ARSR FAMILY"/>
    <property type="match status" value="1"/>
</dbReference>
<dbReference type="Pfam" id="PF12840">
    <property type="entry name" value="HTH_20"/>
    <property type="match status" value="1"/>
</dbReference>
<dbReference type="Proteomes" id="UP000229497">
    <property type="component" value="Unassembled WGS sequence"/>
</dbReference>